<organism evidence="1 2">
    <name type="scientific">Methanoplanus limicola DSM 2279</name>
    <dbReference type="NCBI Taxonomy" id="937775"/>
    <lineage>
        <taxon>Archaea</taxon>
        <taxon>Methanobacteriati</taxon>
        <taxon>Methanobacteriota</taxon>
        <taxon>Stenosarchaea group</taxon>
        <taxon>Methanomicrobia</taxon>
        <taxon>Methanomicrobiales</taxon>
        <taxon>Methanomicrobiaceae</taxon>
        <taxon>Methanoplanus</taxon>
    </lineage>
</organism>
<protein>
    <submittedName>
        <fullName evidence="1">Uncharacterized protein</fullName>
    </submittedName>
</protein>
<keyword evidence="2" id="KW-1185">Reference proteome</keyword>
<sequence>MAKKIELGLSLKGADARRFHEYMEHPDDTKEGRELLKEALRLSKRSRTSSEV</sequence>
<dbReference type="Proteomes" id="UP000005741">
    <property type="component" value="Chromosome"/>
</dbReference>
<accession>H1Z2K5</accession>
<dbReference type="OrthoDB" id="105653at2157"/>
<dbReference type="RefSeq" id="WP_004077286.1">
    <property type="nucleotide sequence ID" value="NZ_CM001436.1"/>
</dbReference>
<name>H1Z2K5_9EURY</name>
<reference evidence="1 2" key="1">
    <citation type="submission" date="2011-10" db="EMBL/GenBank/DDBJ databases">
        <title>The Improved High-Quality Draft genome of Methanoplanus limicola DSM 2279.</title>
        <authorList>
            <consortium name="US DOE Joint Genome Institute (JGI-PGF)"/>
            <person name="Lucas S."/>
            <person name="Copeland A."/>
            <person name="Lapidus A."/>
            <person name="Glavina del Rio T."/>
            <person name="Dalin E."/>
            <person name="Tice H."/>
            <person name="Bruce D."/>
            <person name="Goodwin L."/>
            <person name="Pitluck S."/>
            <person name="Peters L."/>
            <person name="Mikhailova N."/>
            <person name="Lu M."/>
            <person name="Kyrpides N."/>
            <person name="Mavromatis K."/>
            <person name="Ivanova N."/>
            <person name="Markowitz V."/>
            <person name="Cheng J.-F."/>
            <person name="Hugenholtz P."/>
            <person name="Woyke T."/>
            <person name="Wu D."/>
            <person name="Wirth R."/>
            <person name="Brambilla E.-M."/>
            <person name="Klenk H.-P."/>
            <person name="Eisen J.A."/>
        </authorList>
    </citation>
    <scope>NUCLEOTIDE SEQUENCE [LARGE SCALE GENOMIC DNA]</scope>
    <source>
        <strain evidence="1 2">DSM 2279</strain>
    </source>
</reference>
<dbReference type="EMBL" id="CM001436">
    <property type="protein sequence ID" value="EHQ35531.1"/>
    <property type="molecule type" value="Genomic_DNA"/>
</dbReference>
<dbReference type="AlphaFoldDB" id="H1Z2K5"/>
<evidence type="ECO:0000313" key="2">
    <source>
        <dbReference type="Proteomes" id="UP000005741"/>
    </source>
</evidence>
<dbReference type="STRING" id="937775.Metlim_1428"/>
<evidence type="ECO:0000313" key="1">
    <source>
        <dbReference type="EMBL" id="EHQ35531.1"/>
    </source>
</evidence>
<dbReference type="HOGENOM" id="CLU_213005_0_0_2"/>
<proteinExistence type="predicted"/>
<gene>
    <name evidence="1" type="ORF">Metlim_1428</name>
</gene>
<dbReference type="InParanoid" id="H1Z2K5"/>